<proteinExistence type="inferred from homology"/>
<evidence type="ECO:0000259" key="14">
    <source>
        <dbReference type="Pfam" id="PF01007"/>
    </source>
</evidence>
<keyword evidence="3 11" id="KW-0633">Potassium transport</keyword>
<dbReference type="InterPro" id="IPR013518">
    <property type="entry name" value="K_chnl_inward-rec_Kir_cyto"/>
</dbReference>
<feature type="domain" description="Potassium channel inwardly rectifying transmembrane" evidence="14">
    <location>
        <begin position="17"/>
        <end position="161"/>
    </location>
</feature>
<feature type="transmembrane region" description="Helical" evidence="13">
    <location>
        <begin position="50"/>
        <end position="75"/>
    </location>
</feature>
<dbReference type="Proteomes" id="UP000663877">
    <property type="component" value="Unassembled WGS sequence"/>
</dbReference>
<dbReference type="Proteomes" id="UP000663891">
    <property type="component" value="Unassembled WGS sequence"/>
</dbReference>
<evidence type="ECO:0000256" key="4">
    <source>
        <dbReference type="ARBA" id="ARBA00022692"/>
    </source>
</evidence>
<evidence type="ECO:0000313" key="17">
    <source>
        <dbReference type="EMBL" id="CAF1163677.1"/>
    </source>
</evidence>
<protein>
    <submittedName>
        <fullName evidence="21">Uncharacterized protein</fullName>
    </submittedName>
</protein>
<dbReference type="OrthoDB" id="273257at2759"/>
<keyword evidence="2 11" id="KW-0813">Transport</keyword>
<keyword evidence="9 13" id="KW-0472">Membrane</keyword>
<dbReference type="EMBL" id="CAJNOE010000346">
    <property type="protein sequence ID" value="CAF1163677.1"/>
    <property type="molecule type" value="Genomic_DNA"/>
</dbReference>
<dbReference type="EMBL" id="CAJNOI010000018">
    <property type="protein sequence ID" value="CAF0822652.1"/>
    <property type="molecule type" value="Genomic_DNA"/>
</dbReference>
<dbReference type="Proteomes" id="UP000663845">
    <property type="component" value="Unassembled WGS sequence"/>
</dbReference>
<evidence type="ECO:0000259" key="15">
    <source>
        <dbReference type="Pfam" id="PF17655"/>
    </source>
</evidence>
<keyword evidence="4 11" id="KW-0812">Transmembrane</keyword>
<evidence type="ECO:0000256" key="1">
    <source>
        <dbReference type="ARBA" id="ARBA00004141"/>
    </source>
</evidence>
<keyword evidence="8 11" id="KW-0406">Ion transport</keyword>
<evidence type="ECO:0000313" key="21">
    <source>
        <dbReference type="EMBL" id="CAF1384006.1"/>
    </source>
</evidence>
<dbReference type="EMBL" id="CAJNOM010000212">
    <property type="protein sequence ID" value="CAF1236196.1"/>
    <property type="molecule type" value="Genomic_DNA"/>
</dbReference>
<keyword evidence="6 11" id="KW-0630">Potassium</keyword>
<evidence type="ECO:0000256" key="12">
    <source>
        <dbReference type="SAM" id="MobiDB-lite"/>
    </source>
</evidence>
<dbReference type="Pfam" id="PF17655">
    <property type="entry name" value="IRK_C"/>
    <property type="match status" value="1"/>
</dbReference>
<evidence type="ECO:0000313" key="23">
    <source>
        <dbReference type="EMBL" id="CAF3896326.1"/>
    </source>
</evidence>
<dbReference type="Proteomes" id="UP000663860">
    <property type="component" value="Unassembled WGS sequence"/>
</dbReference>
<gene>
    <name evidence="16" type="ORF">BJG266_LOCUS6350</name>
    <name evidence="17" type="ORF">IZO911_LOCUS26477</name>
    <name evidence="19" type="ORF">JYZ213_LOCUS29206</name>
    <name evidence="23" type="ORF">KXQ929_LOCUS22567</name>
    <name evidence="22" type="ORF">OKA104_LOCUS9550</name>
    <name evidence="24" type="ORF">OXD698_LOCUS23804</name>
    <name evidence="18" type="ORF">QVE165_LOCUS27711</name>
    <name evidence="21" type="ORF">QVE165_LOCUS35824</name>
    <name evidence="20" type="ORF">VCS650_LOCUS28307</name>
</gene>
<evidence type="ECO:0000313" key="25">
    <source>
        <dbReference type="Proteomes" id="UP000663832"/>
    </source>
</evidence>
<evidence type="ECO:0000256" key="13">
    <source>
        <dbReference type="SAM" id="Phobius"/>
    </source>
</evidence>
<dbReference type="GO" id="GO:0034702">
    <property type="term" value="C:monoatomic ion channel complex"/>
    <property type="evidence" value="ECO:0007669"/>
    <property type="project" value="UniProtKB-KW"/>
</dbReference>
<dbReference type="SUPFAM" id="SSF81296">
    <property type="entry name" value="E set domains"/>
    <property type="match status" value="1"/>
</dbReference>
<feature type="domain" description="Inward rectifier potassium channel C-terminal" evidence="15">
    <location>
        <begin position="168"/>
        <end position="332"/>
    </location>
</feature>
<dbReference type="EMBL" id="CAJOAZ010002139">
    <property type="protein sequence ID" value="CAF3898378.1"/>
    <property type="molecule type" value="Genomic_DNA"/>
</dbReference>
<dbReference type="EMBL" id="CAJOBB010001732">
    <property type="protein sequence ID" value="CAF3896326.1"/>
    <property type="molecule type" value="Genomic_DNA"/>
</dbReference>
<name>A0A815JYD0_9BILA</name>
<evidence type="ECO:0000313" key="16">
    <source>
        <dbReference type="EMBL" id="CAF0822652.1"/>
    </source>
</evidence>
<evidence type="ECO:0000313" key="24">
    <source>
        <dbReference type="EMBL" id="CAF3898378.1"/>
    </source>
</evidence>
<evidence type="ECO:0000256" key="11">
    <source>
        <dbReference type="RuleBase" id="RU003822"/>
    </source>
</evidence>
<dbReference type="Pfam" id="PF01007">
    <property type="entry name" value="IRK"/>
    <property type="match status" value="1"/>
</dbReference>
<dbReference type="InterPro" id="IPR040445">
    <property type="entry name" value="Kir_TM"/>
</dbReference>
<evidence type="ECO:0000256" key="8">
    <source>
        <dbReference type="ARBA" id="ARBA00023065"/>
    </source>
</evidence>
<dbReference type="EMBL" id="CAJOAY010000407">
    <property type="protein sequence ID" value="CAF3657286.1"/>
    <property type="molecule type" value="Genomic_DNA"/>
</dbReference>
<reference evidence="21" key="1">
    <citation type="submission" date="2021-02" db="EMBL/GenBank/DDBJ databases">
        <authorList>
            <person name="Nowell W R."/>
        </authorList>
    </citation>
    <scope>NUCLEOTIDE SEQUENCE</scope>
</reference>
<evidence type="ECO:0000256" key="9">
    <source>
        <dbReference type="ARBA" id="ARBA00023136"/>
    </source>
</evidence>
<dbReference type="Gene3D" id="1.10.287.70">
    <property type="match status" value="1"/>
</dbReference>
<feature type="region of interest" description="Disordered" evidence="12">
    <location>
        <begin position="354"/>
        <end position="375"/>
    </location>
</feature>
<keyword evidence="7 13" id="KW-1133">Transmembrane helix</keyword>
<dbReference type="GO" id="GO:0034765">
    <property type="term" value="P:regulation of monoatomic ion transmembrane transport"/>
    <property type="evidence" value="ECO:0007669"/>
    <property type="project" value="TreeGrafter"/>
</dbReference>
<dbReference type="EMBL" id="CAJNOG010000441">
    <property type="protein sequence ID" value="CAF1243447.1"/>
    <property type="molecule type" value="Genomic_DNA"/>
</dbReference>
<dbReference type="GO" id="GO:1990573">
    <property type="term" value="P:potassium ion import across plasma membrane"/>
    <property type="evidence" value="ECO:0007669"/>
    <property type="project" value="TreeGrafter"/>
</dbReference>
<accession>A0A815JYD0</accession>
<feature type="transmembrane region" description="Helical" evidence="13">
    <location>
        <begin position="132"/>
        <end position="155"/>
    </location>
</feature>
<evidence type="ECO:0000256" key="6">
    <source>
        <dbReference type="ARBA" id="ARBA00022958"/>
    </source>
</evidence>
<evidence type="ECO:0000256" key="3">
    <source>
        <dbReference type="ARBA" id="ARBA00022538"/>
    </source>
</evidence>
<dbReference type="Proteomes" id="UP000663868">
    <property type="component" value="Unassembled WGS sequence"/>
</dbReference>
<dbReference type="InterPro" id="IPR014756">
    <property type="entry name" value="Ig_E-set"/>
</dbReference>
<evidence type="ECO:0000256" key="2">
    <source>
        <dbReference type="ARBA" id="ARBA00022448"/>
    </source>
</evidence>
<dbReference type="SUPFAM" id="SSF81324">
    <property type="entry name" value="Voltage-gated potassium channels"/>
    <property type="match status" value="1"/>
</dbReference>
<dbReference type="InterPro" id="IPR041647">
    <property type="entry name" value="IRK_C"/>
</dbReference>
<feature type="compositionally biased region" description="Basic and acidic residues" evidence="12">
    <location>
        <begin position="363"/>
        <end position="375"/>
    </location>
</feature>
<dbReference type="PANTHER" id="PTHR11767:SF102">
    <property type="entry name" value="INWARDLY RECTIFYING POTASSIUM CHANNEL 1, ISOFORM F"/>
    <property type="match status" value="1"/>
</dbReference>
<organism evidence="21 25">
    <name type="scientific">Adineta steineri</name>
    <dbReference type="NCBI Taxonomy" id="433720"/>
    <lineage>
        <taxon>Eukaryota</taxon>
        <taxon>Metazoa</taxon>
        <taxon>Spiralia</taxon>
        <taxon>Gnathifera</taxon>
        <taxon>Rotifera</taxon>
        <taxon>Eurotatoria</taxon>
        <taxon>Bdelloidea</taxon>
        <taxon>Adinetida</taxon>
        <taxon>Adinetidae</taxon>
        <taxon>Adineta</taxon>
    </lineage>
</organism>
<keyword evidence="5 11" id="KW-0851">Voltage-gated channel</keyword>
<evidence type="ECO:0000256" key="10">
    <source>
        <dbReference type="ARBA" id="ARBA00023303"/>
    </source>
</evidence>
<comment type="similarity">
    <text evidence="11">Belongs to the inward rectifier-type potassium channel (TC 1.A.2.1) family.</text>
</comment>
<evidence type="ECO:0000313" key="18">
    <source>
        <dbReference type="EMBL" id="CAF1236196.1"/>
    </source>
</evidence>
<dbReference type="GO" id="GO:0005242">
    <property type="term" value="F:inward rectifier potassium channel activity"/>
    <property type="evidence" value="ECO:0007669"/>
    <property type="project" value="InterPro"/>
</dbReference>
<evidence type="ECO:0000256" key="5">
    <source>
        <dbReference type="ARBA" id="ARBA00022882"/>
    </source>
</evidence>
<dbReference type="Gene3D" id="2.60.40.1400">
    <property type="entry name" value="G protein-activated inward rectifier potassium channel 1"/>
    <property type="match status" value="1"/>
</dbReference>
<feature type="transmembrane region" description="Helical" evidence="13">
    <location>
        <begin position="96"/>
        <end position="112"/>
    </location>
</feature>
<comment type="caution">
    <text evidence="21">The sequence shown here is derived from an EMBL/GenBank/DDBJ whole genome shotgun (WGS) entry which is preliminary data.</text>
</comment>
<dbReference type="GO" id="GO:0005886">
    <property type="term" value="C:plasma membrane"/>
    <property type="evidence" value="ECO:0007669"/>
    <property type="project" value="TreeGrafter"/>
</dbReference>
<keyword evidence="10 11" id="KW-0407">Ion channel</keyword>
<dbReference type="PRINTS" id="PR01320">
    <property type="entry name" value="KIRCHANNEL"/>
</dbReference>
<evidence type="ECO:0000313" key="22">
    <source>
        <dbReference type="EMBL" id="CAF3657286.1"/>
    </source>
</evidence>
<dbReference type="Proteomes" id="UP000663832">
    <property type="component" value="Unassembled WGS sequence"/>
</dbReference>
<dbReference type="InterPro" id="IPR016449">
    <property type="entry name" value="K_chnl_inward-rec_Kir"/>
</dbReference>
<dbReference type="AlphaFoldDB" id="A0A815JYD0"/>
<sequence>MVSFFKSKSLWEPDRLVCKSGRVDIFIQNRPIVWSRTCADWYSNLISASWISVLALIMAVFLISWTLFALVWYVIAFYNGDFQPDHLRPNTDHRPCLVNVGNSFLAFFLFSLETQHTIGYGYRHVNDECKAGVILLMIQSACGALITIYVGGIVFNKLARPKQRMKVLTFSERAVVAPRDGQLCFMFKVGSNIITQLTRPAIRVIYYKLQPTQSGDVIPVENFDMAVHPSNTNLMLLCPLVIEHKIDQSSPLYPISPIKLYNSEGNGSDAFEVVVIIEGTMESTGDACQYRTSYKPREILWGFRFKQTSFTFEDGKINFDMTSFEEFEPVNMDIYIGKGKGPKLFAPVLSHKIHRRRRRKRRSTQEHESPVRVNA</sequence>
<dbReference type="EMBL" id="CAJNOM010000352">
    <property type="protein sequence ID" value="CAF1384006.1"/>
    <property type="molecule type" value="Genomic_DNA"/>
</dbReference>
<dbReference type="Proteomes" id="UP000663844">
    <property type="component" value="Unassembled WGS sequence"/>
</dbReference>
<keyword evidence="25" id="KW-1185">Reference proteome</keyword>
<dbReference type="PANTHER" id="PTHR11767">
    <property type="entry name" value="INWARD RECTIFIER POTASSIUM CHANNEL"/>
    <property type="match status" value="1"/>
</dbReference>
<dbReference type="EMBL" id="CAJNON010000414">
    <property type="protein sequence ID" value="CAF1250563.1"/>
    <property type="molecule type" value="Genomic_DNA"/>
</dbReference>
<dbReference type="Proteomes" id="UP000663881">
    <property type="component" value="Unassembled WGS sequence"/>
</dbReference>
<comment type="subcellular location">
    <subcellularLocation>
        <location evidence="1 11">Membrane</location>
        <topology evidence="1 11">Multi-pass membrane protein</topology>
    </subcellularLocation>
</comment>
<evidence type="ECO:0000313" key="19">
    <source>
        <dbReference type="EMBL" id="CAF1243447.1"/>
    </source>
</evidence>
<evidence type="ECO:0000313" key="20">
    <source>
        <dbReference type="EMBL" id="CAF1250563.1"/>
    </source>
</evidence>
<evidence type="ECO:0000256" key="7">
    <source>
        <dbReference type="ARBA" id="ARBA00022989"/>
    </source>
</evidence>